<accession>A0A9N8EAT0</accession>
<proteinExistence type="predicted"/>
<dbReference type="EMBL" id="CAICTM010000817">
    <property type="protein sequence ID" value="CAB9516960.1"/>
    <property type="molecule type" value="Genomic_DNA"/>
</dbReference>
<dbReference type="AlphaFoldDB" id="A0A9N8EAT0"/>
<evidence type="ECO:0000313" key="2">
    <source>
        <dbReference type="Proteomes" id="UP001153069"/>
    </source>
</evidence>
<comment type="caution">
    <text evidence="1">The sequence shown here is derived from an EMBL/GenBank/DDBJ whole genome shotgun (WGS) entry which is preliminary data.</text>
</comment>
<dbReference type="OrthoDB" id="406551at2759"/>
<dbReference type="PANTHER" id="PTHR33880">
    <property type="entry name" value="EXPRESSED PROTEIN"/>
    <property type="match status" value="1"/>
</dbReference>
<evidence type="ECO:0000313" key="1">
    <source>
        <dbReference type="EMBL" id="CAB9516960.1"/>
    </source>
</evidence>
<sequence length="215" mass="24296">MQVLSVAAITSTLFYAWFSLLKPPLFSLQQHLLRTTTTQASASCFDRDPPIWPKSLIVVQQRVPDADSKVGPAKTITYYDYEAGGNLIQIFPQEEQDGTTNDDKVLWDLELNSGHSYYFNPSQQTCRPMKFPVGILRPNWLEGATPLGPSTSWDGSGRTVCGWTKVDFIDYYVDATTGVPDSWYFHTMKASFQVLEYRENPVIDASLFTPPEYCL</sequence>
<dbReference type="InterPro" id="IPR038941">
    <property type="entry name" value="At4g14100-like"/>
</dbReference>
<organism evidence="1 2">
    <name type="scientific">Seminavis robusta</name>
    <dbReference type="NCBI Taxonomy" id="568900"/>
    <lineage>
        <taxon>Eukaryota</taxon>
        <taxon>Sar</taxon>
        <taxon>Stramenopiles</taxon>
        <taxon>Ochrophyta</taxon>
        <taxon>Bacillariophyta</taxon>
        <taxon>Bacillariophyceae</taxon>
        <taxon>Bacillariophycidae</taxon>
        <taxon>Naviculales</taxon>
        <taxon>Naviculaceae</taxon>
        <taxon>Seminavis</taxon>
    </lineage>
</organism>
<name>A0A9N8EAT0_9STRA</name>
<protein>
    <submittedName>
        <fullName evidence="1">Uncharacterized protein</fullName>
    </submittedName>
</protein>
<keyword evidence="2" id="KW-1185">Reference proteome</keyword>
<dbReference type="PANTHER" id="PTHR33880:SF19">
    <property type="entry name" value="EXPRESSED PROTEIN"/>
    <property type="match status" value="1"/>
</dbReference>
<reference evidence="1" key="1">
    <citation type="submission" date="2020-06" db="EMBL/GenBank/DDBJ databases">
        <authorList>
            <consortium name="Plant Systems Biology data submission"/>
        </authorList>
    </citation>
    <scope>NUCLEOTIDE SEQUENCE</scope>
    <source>
        <strain evidence="1">D6</strain>
    </source>
</reference>
<gene>
    <name evidence="1" type="ORF">SEMRO_818_G206950.1</name>
</gene>
<dbReference type="Proteomes" id="UP001153069">
    <property type="component" value="Unassembled WGS sequence"/>
</dbReference>